<dbReference type="InterPro" id="IPR015421">
    <property type="entry name" value="PyrdxlP-dep_Trfase_major"/>
</dbReference>
<dbReference type="GO" id="GO:0008483">
    <property type="term" value="F:transaminase activity"/>
    <property type="evidence" value="ECO:0007669"/>
    <property type="project" value="UniProtKB-KW"/>
</dbReference>
<keyword evidence="2" id="KW-0663">Pyridoxal phosphate</keyword>
<dbReference type="eggNOG" id="KOG0257">
    <property type="taxonomic scope" value="Eukaryota"/>
</dbReference>
<dbReference type="OrthoDB" id="7042322at2759"/>
<dbReference type="CDD" id="cd00609">
    <property type="entry name" value="AAT_like"/>
    <property type="match status" value="1"/>
</dbReference>
<dbReference type="Pfam" id="PF00155">
    <property type="entry name" value="Aminotran_1_2"/>
    <property type="match status" value="1"/>
</dbReference>
<dbReference type="AlphaFoldDB" id="A3LZQ4"/>
<accession>A3LZQ4</accession>
<feature type="domain" description="Aminotransferase class I/classII large" evidence="3">
    <location>
        <begin position="59"/>
        <end position="383"/>
    </location>
</feature>
<evidence type="ECO:0000256" key="1">
    <source>
        <dbReference type="ARBA" id="ARBA00007441"/>
    </source>
</evidence>
<dbReference type="HOGENOM" id="CLU_017584_4_4_1"/>
<gene>
    <name evidence="4" type="primary">AAT3</name>
    <name evidence="4" type="ORF">PICST_50446</name>
</gene>
<evidence type="ECO:0000313" key="5">
    <source>
        <dbReference type="Proteomes" id="UP000002258"/>
    </source>
</evidence>
<dbReference type="InterPro" id="IPR004839">
    <property type="entry name" value="Aminotransferase_I/II_large"/>
</dbReference>
<dbReference type="GeneID" id="4840843"/>
<sequence length="404" mass="45652">MVKQEDFDVEQFMDKYETNIVNNMGETCCDSLSVNQLLELISKEKPEVDISLKRKQICDLILDTKATYGHIRGSPDLKSAIAAIYNEDLKTEGISNDNIVVTNGAIGANFLTLYSLVDANDKVIVVSPTYQQLGSVSAVFSQSKVNVIPFELKYENEYLPDLVELKQLIETHFPKLVIINNPNNPTGVVWDNETMEKMVNLCKSKDVWLMCDEVYRPLYHSVKREDQPKSVVNYGYAKTISTGSTSKAFAFAGLRLGWVVTRDKALLDNLFSKRDYNTISVSMVDDSLATLVLQNHKVILKRNYDICLKNIEIVQKEIDHSNGLLSWIRPKSGTTCFIKINIPNLDTYKLCSELAEQHNTLVVPGEVFDNRAGFLRVGFGNSPESIVGGFYELKKWFIKNGYQK</sequence>
<dbReference type="GO" id="GO:0030170">
    <property type="term" value="F:pyridoxal phosphate binding"/>
    <property type="evidence" value="ECO:0007669"/>
    <property type="project" value="InterPro"/>
</dbReference>
<dbReference type="Proteomes" id="UP000002258">
    <property type="component" value="Chromosome 8"/>
</dbReference>
<evidence type="ECO:0000256" key="2">
    <source>
        <dbReference type="ARBA" id="ARBA00022898"/>
    </source>
</evidence>
<reference evidence="4 5" key="1">
    <citation type="journal article" date="2007" name="Nat. Biotechnol.">
        <title>Genome sequence of the lignocellulose-bioconverting and xylose-fermenting yeast Pichia stipitis.</title>
        <authorList>
            <person name="Jeffries T.W."/>
            <person name="Grigoriev I.V."/>
            <person name="Grimwood J."/>
            <person name="Laplaza J.M."/>
            <person name="Aerts A."/>
            <person name="Salamov A."/>
            <person name="Schmutz J."/>
            <person name="Lindquist E."/>
            <person name="Dehal P."/>
            <person name="Shapiro H."/>
            <person name="Jin Y.S."/>
            <person name="Passoth V."/>
            <person name="Richardson P.M."/>
        </authorList>
    </citation>
    <scope>NUCLEOTIDE SEQUENCE [LARGE SCALE GENOMIC DNA]</scope>
    <source>
        <strain evidence="5">ATCC 58785 / CBS 6054 / NBRC 10063 / NRRL Y-11545</strain>
    </source>
</reference>
<dbReference type="Gene3D" id="3.90.1150.10">
    <property type="entry name" value="Aspartate Aminotransferase, domain 1"/>
    <property type="match status" value="1"/>
</dbReference>
<dbReference type="PANTHER" id="PTHR43510">
    <property type="entry name" value="AMINOTRANSFERASE FUNCTION, HYPOTHETICAL (EUROFUNG)"/>
    <property type="match status" value="1"/>
</dbReference>
<keyword evidence="5" id="KW-1185">Reference proteome</keyword>
<dbReference type="SUPFAM" id="SSF53383">
    <property type="entry name" value="PLP-dependent transferases"/>
    <property type="match status" value="1"/>
</dbReference>
<keyword evidence="4" id="KW-0032">Aminotransferase</keyword>
<dbReference type="OMA" id="IMAARDY"/>
<dbReference type="KEGG" id="pic:PICST_50446"/>
<dbReference type="InParanoid" id="A3LZQ4"/>
<evidence type="ECO:0000259" key="3">
    <source>
        <dbReference type="Pfam" id="PF00155"/>
    </source>
</evidence>
<dbReference type="PANTHER" id="PTHR43510:SF1">
    <property type="entry name" value="AMINOTRANSFERASE FUNCTION, HYPOTHETICAL (EUROFUNG)"/>
    <property type="match status" value="1"/>
</dbReference>
<protein>
    <submittedName>
        <fullName evidence="4">Aspartate aminotransferase (Transaminase A) (AspAT)</fullName>
    </submittedName>
</protein>
<dbReference type="InterPro" id="IPR015424">
    <property type="entry name" value="PyrdxlP-dep_Trfase"/>
</dbReference>
<proteinExistence type="inferred from homology"/>
<keyword evidence="4" id="KW-0808">Transferase</keyword>
<dbReference type="EMBL" id="CP000502">
    <property type="protein sequence ID" value="ABN68381.1"/>
    <property type="molecule type" value="Genomic_DNA"/>
</dbReference>
<dbReference type="InterPro" id="IPR004838">
    <property type="entry name" value="NHTrfase_class1_PyrdxlP-BS"/>
</dbReference>
<dbReference type="Gene3D" id="3.40.640.10">
    <property type="entry name" value="Type I PLP-dependent aspartate aminotransferase-like (Major domain)"/>
    <property type="match status" value="1"/>
</dbReference>
<organism evidence="4 5">
    <name type="scientific">Scheffersomyces stipitis (strain ATCC 58785 / CBS 6054 / NBRC 10063 / NRRL Y-11545)</name>
    <name type="common">Yeast</name>
    <name type="synonym">Pichia stipitis</name>
    <dbReference type="NCBI Taxonomy" id="322104"/>
    <lineage>
        <taxon>Eukaryota</taxon>
        <taxon>Fungi</taxon>
        <taxon>Dikarya</taxon>
        <taxon>Ascomycota</taxon>
        <taxon>Saccharomycotina</taxon>
        <taxon>Pichiomycetes</taxon>
        <taxon>Debaryomycetaceae</taxon>
        <taxon>Scheffersomyces</taxon>
    </lineage>
</organism>
<comment type="similarity">
    <text evidence="1">Belongs to the class-I pyridoxal-phosphate-dependent aminotransferase family.</text>
</comment>
<evidence type="ECO:0000313" key="4">
    <source>
        <dbReference type="EMBL" id="ABN68381.1"/>
    </source>
</evidence>
<dbReference type="InterPro" id="IPR015422">
    <property type="entry name" value="PyrdxlP-dep_Trfase_small"/>
</dbReference>
<dbReference type="RefSeq" id="XP_001386410.1">
    <property type="nucleotide sequence ID" value="XM_001386373.1"/>
</dbReference>
<name>A3LZQ4_PICST</name>
<dbReference type="PROSITE" id="PS00105">
    <property type="entry name" value="AA_TRANSFER_CLASS_1"/>
    <property type="match status" value="1"/>
</dbReference>
<dbReference type="STRING" id="322104.A3LZQ4"/>